<keyword evidence="4" id="KW-0274">FAD</keyword>
<sequence length="458" mass="48788">MSGLTPAQARFLGELFPGDGFTAVPEETCAFGADASRLFEAPWAVVRPESEEQVVRLMAWAQEEGMPLFPRARGTNVVGACVPRGGGVVVSTLRMNRILEIDAQDFVAVVQPGVVTADLQKELDRHGLMYPPDPASVRISTIGGNVATCAGGMRAVKYGVTRDYVLGVRAVLPGGRVLYTGGRNHKNVVGLDLARLFVGSEGTLGLLTEITLKLLPKPEATASVLAGWPDTDGALGAARDIFAAGILPAAMEFMERDVLKAVAKVGEVPWPEGTGAALLLRLDGGRKALAADLDRLEQVVRSASPSFLLRGLGAREEEPLWEVRRLINPASFKVAPDKLSDDITVPRSKVRNAVDGIRKIATEAGLTVLVFGHLGDGNLHVNVMHDKAAGEGDRALQVKSQVVELVLSLGGTMSGEHGVGLTKYAHLGKQLSPLESEIMHYIKKVFDFKGILNPGKGY</sequence>
<dbReference type="InterPro" id="IPR016166">
    <property type="entry name" value="FAD-bd_PCMH"/>
</dbReference>
<dbReference type="AlphaFoldDB" id="A0A2Z6B029"/>
<dbReference type="SUPFAM" id="SSF56176">
    <property type="entry name" value="FAD-binding/transporter-associated domain-like"/>
    <property type="match status" value="1"/>
</dbReference>
<dbReference type="RefSeq" id="WP_126379303.1">
    <property type="nucleotide sequence ID" value="NZ_AP017378.1"/>
</dbReference>
<dbReference type="OrthoDB" id="9811557at2"/>
<keyword evidence="3" id="KW-0285">Flavoprotein</keyword>
<gene>
    <name evidence="7" type="ORF">DFE_2128</name>
</gene>
<protein>
    <submittedName>
        <fullName evidence="7">D-lactate dehydrogenase</fullName>
    </submittedName>
</protein>
<evidence type="ECO:0000256" key="4">
    <source>
        <dbReference type="ARBA" id="ARBA00022827"/>
    </source>
</evidence>
<dbReference type="InterPro" id="IPR036318">
    <property type="entry name" value="FAD-bd_PCMH-like_sf"/>
</dbReference>
<comment type="similarity">
    <text evidence="2">Belongs to the FAD-binding oxidoreductase/transferase type 4 family.</text>
</comment>
<keyword evidence="5" id="KW-0560">Oxidoreductase</keyword>
<dbReference type="Pfam" id="PF01565">
    <property type="entry name" value="FAD_binding_4"/>
    <property type="match status" value="1"/>
</dbReference>
<evidence type="ECO:0000256" key="2">
    <source>
        <dbReference type="ARBA" id="ARBA00008000"/>
    </source>
</evidence>
<dbReference type="InterPro" id="IPR004113">
    <property type="entry name" value="FAD-bd_oxidored_4_C"/>
</dbReference>
<keyword evidence="8" id="KW-1185">Reference proteome</keyword>
<reference evidence="7 8" key="1">
    <citation type="journal article" date="2018" name="Sci. Adv.">
        <title>Multi-heme cytochromes provide a pathway for survival in energy-limited environments.</title>
        <authorList>
            <person name="Deng X."/>
            <person name="Dohmae N."/>
            <person name="Nealson K.H."/>
            <person name="Hashimoto K."/>
            <person name="Okamoto A."/>
        </authorList>
    </citation>
    <scope>NUCLEOTIDE SEQUENCE [LARGE SCALE GENOMIC DNA]</scope>
    <source>
        <strain evidence="7 8">IS5</strain>
    </source>
</reference>
<accession>A0A2Z6B029</accession>
<evidence type="ECO:0000313" key="8">
    <source>
        <dbReference type="Proteomes" id="UP000269883"/>
    </source>
</evidence>
<dbReference type="InterPro" id="IPR016169">
    <property type="entry name" value="FAD-bd_PCMH_sub2"/>
</dbReference>
<dbReference type="PANTHER" id="PTHR42934">
    <property type="entry name" value="GLYCOLATE OXIDASE SUBUNIT GLCD"/>
    <property type="match status" value="1"/>
</dbReference>
<dbReference type="InterPro" id="IPR051914">
    <property type="entry name" value="FAD-linked_OxidoTrans_Type4"/>
</dbReference>
<dbReference type="Gene3D" id="3.30.70.2740">
    <property type="match status" value="1"/>
</dbReference>
<dbReference type="Proteomes" id="UP000269883">
    <property type="component" value="Chromosome"/>
</dbReference>
<proteinExistence type="inferred from homology"/>
<name>A0A2Z6B029_9BACT</name>
<evidence type="ECO:0000259" key="6">
    <source>
        <dbReference type="PROSITE" id="PS51387"/>
    </source>
</evidence>
<dbReference type="GO" id="GO:0071949">
    <property type="term" value="F:FAD binding"/>
    <property type="evidence" value="ECO:0007669"/>
    <property type="project" value="InterPro"/>
</dbReference>
<dbReference type="PROSITE" id="PS51387">
    <property type="entry name" value="FAD_PCMH"/>
    <property type="match status" value="1"/>
</dbReference>
<dbReference type="FunFam" id="3.30.70.2740:FF:000001">
    <property type="entry name" value="D-lactate dehydrogenase mitochondrial"/>
    <property type="match status" value="1"/>
</dbReference>
<feature type="domain" description="FAD-binding PCMH-type" evidence="6">
    <location>
        <begin position="38"/>
        <end position="217"/>
    </location>
</feature>
<comment type="cofactor">
    <cofactor evidence="1">
        <name>FAD</name>
        <dbReference type="ChEBI" id="CHEBI:57692"/>
    </cofactor>
</comment>
<dbReference type="KEGG" id="dfl:DFE_2128"/>
<dbReference type="Pfam" id="PF02913">
    <property type="entry name" value="FAD-oxidase_C"/>
    <property type="match status" value="1"/>
</dbReference>
<organism evidence="7 8">
    <name type="scientific">Desulfovibrio ferrophilus</name>
    <dbReference type="NCBI Taxonomy" id="241368"/>
    <lineage>
        <taxon>Bacteria</taxon>
        <taxon>Pseudomonadati</taxon>
        <taxon>Thermodesulfobacteriota</taxon>
        <taxon>Desulfovibrionia</taxon>
        <taxon>Desulfovibrionales</taxon>
        <taxon>Desulfovibrionaceae</taxon>
        <taxon>Desulfovibrio</taxon>
    </lineage>
</organism>
<dbReference type="EMBL" id="AP017378">
    <property type="protein sequence ID" value="BBD08854.1"/>
    <property type="molecule type" value="Genomic_DNA"/>
</dbReference>
<dbReference type="PANTHER" id="PTHR42934:SF2">
    <property type="entry name" value="GLYCOLATE OXIDASE SUBUNIT GLCD"/>
    <property type="match status" value="1"/>
</dbReference>
<dbReference type="GO" id="GO:0016491">
    <property type="term" value="F:oxidoreductase activity"/>
    <property type="evidence" value="ECO:0007669"/>
    <property type="project" value="UniProtKB-KW"/>
</dbReference>
<dbReference type="SUPFAM" id="SSF55103">
    <property type="entry name" value="FAD-linked oxidases, C-terminal domain"/>
    <property type="match status" value="1"/>
</dbReference>
<dbReference type="InterPro" id="IPR016171">
    <property type="entry name" value="Vanillyl_alc_oxidase_C-sub2"/>
</dbReference>
<dbReference type="InterPro" id="IPR016164">
    <property type="entry name" value="FAD-linked_Oxase-like_C"/>
</dbReference>
<evidence type="ECO:0000256" key="3">
    <source>
        <dbReference type="ARBA" id="ARBA00022630"/>
    </source>
</evidence>
<evidence type="ECO:0000256" key="1">
    <source>
        <dbReference type="ARBA" id="ARBA00001974"/>
    </source>
</evidence>
<dbReference type="InterPro" id="IPR006094">
    <property type="entry name" value="Oxid_FAD_bind_N"/>
</dbReference>
<evidence type="ECO:0000256" key="5">
    <source>
        <dbReference type="ARBA" id="ARBA00023002"/>
    </source>
</evidence>
<evidence type="ECO:0000313" key="7">
    <source>
        <dbReference type="EMBL" id="BBD08854.1"/>
    </source>
</evidence>
<dbReference type="Gene3D" id="3.30.465.10">
    <property type="match status" value="1"/>
</dbReference>
<dbReference type="Gene3D" id="1.10.45.10">
    <property type="entry name" value="Vanillyl-alcohol Oxidase, Chain A, domain 4"/>
    <property type="match status" value="1"/>
</dbReference>